<proteinExistence type="predicted"/>
<accession>A0A1A9VVM1</accession>
<name>A0A1A9VVM1_GLOAU</name>
<dbReference type="EnsemblMetazoa" id="GAUT049120-RA">
    <property type="protein sequence ID" value="GAUT049120-PA"/>
    <property type="gene ID" value="GAUT049120"/>
</dbReference>
<evidence type="ECO:0000313" key="2">
    <source>
        <dbReference type="Proteomes" id="UP000078200"/>
    </source>
</evidence>
<evidence type="ECO:0000313" key="1">
    <source>
        <dbReference type="EnsemblMetazoa" id="GAUT049120-PA"/>
    </source>
</evidence>
<sequence>MENEEKSNREYIPEVNTPGTGFQLAVHASSKMNGAKVNPTKLSNNFTHARPPTECPEIKSTLRKVANTTDTTTNSKDSSSKIAFIIKSIKHILNMLLKAPEKTARAPEIYLAGYNDLKYSGELDWATTSRNPIK</sequence>
<protein>
    <submittedName>
        <fullName evidence="1">Uncharacterized protein</fullName>
    </submittedName>
</protein>
<keyword evidence="2" id="KW-1185">Reference proteome</keyword>
<dbReference type="Proteomes" id="UP000078200">
    <property type="component" value="Unassembled WGS sequence"/>
</dbReference>
<dbReference type="VEuPathDB" id="VectorBase:GAUT049120"/>
<organism evidence="1 2">
    <name type="scientific">Glossina austeni</name>
    <name type="common">Savannah tsetse fly</name>
    <dbReference type="NCBI Taxonomy" id="7395"/>
    <lineage>
        <taxon>Eukaryota</taxon>
        <taxon>Metazoa</taxon>
        <taxon>Ecdysozoa</taxon>
        <taxon>Arthropoda</taxon>
        <taxon>Hexapoda</taxon>
        <taxon>Insecta</taxon>
        <taxon>Pterygota</taxon>
        <taxon>Neoptera</taxon>
        <taxon>Endopterygota</taxon>
        <taxon>Diptera</taxon>
        <taxon>Brachycera</taxon>
        <taxon>Muscomorpha</taxon>
        <taxon>Hippoboscoidea</taxon>
        <taxon>Glossinidae</taxon>
        <taxon>Glossina</taxon>
    </lineage>
</organism>
<reference evidence="1" key="1">
    <citation type="submission" date="2020-05" db="UniProtKB">
        <authorList>
            <consortium name="EnsemblMetazoa"/>
        </authorList>
    </citation>
    <scope>IDENTIFICATION</scope>
    <source>
        <strain evidence="1">TTRI</strain>
    </source>
</reference>
<dbReference type="AlphaFoldDB" id="A0A1A9VVM1"/>